<comment type="caution">
    <text evidence="1">The sequence shown here is derived from an EMBL/GenBank/DDBJ whole genome shotgun (WGS) entry which is preliminary data.</text>
</comment>
<name>A0ACC6RCU9_9BURK</name>
<dbReference type="Proteomes" id="UP001392318">
    <property type="component" value="Unassembled WGS sequence"/>
</dbReference>
<dbReference type="EMBL" id="JAYMRU010000002">
    <property type="protein sequence ID" value="MEM5399357.1"/>
    <property type="molecule type" value="Genomic_DNA"/>
</dbReference>
<organism evidence="1 2">
    <name type="scientific">Paraburkholderia unamae</name>
    <dbReference type="NCBI Taxonomy" id="219649"/>
    <lineage>
        <taxon>Bacteria</taxon>
        <taxon>Pseudomonadati</taxon>
        <taxon>Pseudomonadota</taxon>
        <taxon>Betaproteobacteria</taxon>
        <taxon>Burkholderiales</taxon>
        <taxon>Burkholderiaceae</taxon>
        <taxon>Paraburkholderia</taxon>
    </lineage>
</organism>
<keyword evidence="1" id="KW-0560">Oxidoreductase</keyword>
<keyword evidence="2" id="KW-1185">Reference proteome</keyword>
<gene>
    <name evidence="1" type="primary">hcaD</name>
    <name evidence="1" type="ORF">VSR83_04560</name>
</gene>
<keyword evidence="1" id="KW-0223">Dioxygenase</keyword>
<sequence length="408" mass="43551">MNASTIVIVGAGQTGALAAAELRQQGYAGRVVLIGEEAHAPYERPPLSKDVLLQPQTARCAIHGEGYYTEQNIELKLGVAVTALDAQARVVTLSNGESIAFDELLLATGARVRRLPMLDALGENVYTLRTLEDAQRLLPVLQRGKRVLLVGAGVIGLELASSAVDLGAAVTVIEQAPRAMARCAPPLLTGHLCDVHRARGVTLHLGSPLASAIRDNGELVLTLEDGTRLTGDAVIYGIGVEPETTLARAAGLQIDNGIVIDARCRTSHAHIYAAGDAASQWIEASGRYERRETWENANRQAQTAARAMLGLEPEAWEAAWFWTDQCGLNIQFAGDMAAPEWLARGSLEAPPCVLFGLDDAGALVGAITVNQGRDMRSARALIGKRARIAREILADPAQNLRNLAREFA</sequence>
<dbReference type="EC" id="1.18.1.3" evidence="1"/>
<reference evidence="1" key="1">
    <citation type="submission" date="2024-01" db="EMBL/GenBank/DDBJ databases">
        <title>The diversity of rhizobia nodulating Mimosa spp. in eleven states of Brazil covering several biomes is determined by host plant, location, and edaphic factors.</title>
        <authorList>
            <person name="Rouws L."/>
            <person name="Barauna A."/>
            <person name="Beukes C."/>
            <person name="De Faria S.M."/>
            <person name="Gross E."/>
            <person name="Dos Reis Junior F.B."/>
            <person name="Simon M."/>
            <person name="Maluk M."/>
            <person name="Odee D.W."/>
            <person name="Kenicer G."/>
            <person name="Young J.P.W."/>
            <person name="Reis V.M."/>
            <person name="Zilli J."/>
            <person name="James E.K."/>
        </authorList>
    </citation>
    <scope>NUCLEOTIDE SEQUENCE</scope>
    <source>
        <strain evidence="1">JPY452</strain>
    </source>
</reference>
<proteinExistence type="predicted"/>
<protein>
    <submittedName>
        <fullName evidence="1">3-phenylpropionate/cinnamic acid dioxygenase ferredoxin--NAD(+) reductase subunit</fullName>
        <ecNumber evidence="1">1.18.1.3</ecNumber>
    </submittedName>
</protein>
<accession>A0ACC6RCU9</accession>
<evidence type="ECO:0000313" key="2">
    <source>
        <dbReference type="Proteomes" id="UP001392318"/>
    </source>
</evidence>
<evidence type="ECO:0000313" key="1">
    <source>
        <dbReference type="EMBL" id="MEM5399357.1"/>
    </source>
</evidence>